<dbReference type="PANTHER" id="PTHR31400:SF1">
    <property type="entry name" value="PROTEIN GUCD1"/>
    <property type="match status" value="1"/>
</dbReference>
<sequence>MGEEATEVLLSVPHVRQLRHWDCGLACMHMVLGHFGKSTDDFDNLCKDLQFGDSVWTIDLANILNHYHVDNHVSTVTVGVDKGYSKKSFYRDRFETDEQRVNNLFENAEEHGLSIQNRSVTLSEILDHLKEKKIIVILVDWSHLSCNWCGQTVKCLNLPCISRCLNVYQGHFIVVVGFNTKDKTIYYKNPSYKEEVCCCSMKSFEIARKSYGTDEDILFVDSVPSSAESMAATGS</sequence>
<dbReference type="OMA" id="VQDIQKH"/>
<dbReference type="STRING" id="283909.R7THJ0"/>
<dbReference type="HOGENOM" id="CLU_064395_0_0_1"/>
<organism evidence="1">
    <name type="scientific">Capitella teleta</name>
    <name type="common">Polychaete worm</name>
    <dbReference type="NCBI Taxonomy" id="283909"/>
    <lineage>
        <taxon>Eukaryota</taxon>
        <taxon>Metazoa</taxon>
        <taxon>Spiralia</taxon>
        <taxon>Lophotrochozoa</taxon>
        <taxon>Annelida</taxon>
        <taxon>Polychaeta</taxon>
        <taxon>Sedentaria</taxon>
        <taxon>Scolecida</taxon>
        <taxon>Capitellidae</taxon>
        <taxon>Capitella</taxon>
    </lineage>
</organism>
<gene>
    <name evidence="1" type="ORF">CAPTEDRAFT_171371</name>
</gene>
<dbReference type="PANTHER" id="PTHR31400">
    <property type="entry name" value="GUANYLYL CYCLASE DOMAIN CONTAINING PROTEIN 1 GUCD1"/>
    <property type="match status" value="1"/>
</dbReference>
<evidence type="ECO:0000313" key="3">
    <source>
        <dbReference type="Proteomes" id="UP000014760"/>
    </source>
</evidence>
<dbReference type="EMBL" id="AMQN01014275">
    <property type="status" value="NOT_ANNOTATED_CDS"/>
    <property type="molecule type" value="Genomic_DNA"/>
</dbReference>
<dbReference type="AlphaFoldDB" id="R7THJ0"/>
<protein>
    <recommendedName>
        <fullName evidence="4">Protein GUCD1</fullName>
    </recommendedName>
</protein>
<keyword evidence="3" id="KW-1185">Reference proteome</keyword>
<reference evidence="3" key="1">
    <citation type="submission" date="2012-12" db="EMBL/GenBank/DDBJ databases">
        <authorList>
            <person name="Hellsten U."/>
            <person name="Grimwood J."/>
            <person name="Chapman J.A."/>
            <person name="Shapiro H."/>
            <person name="Aerts A."/>
            <person name="Otillar R.P."/>
            <person name="Terry A.Y."/>
            <person name="Boore J.L."/>
            <person name="Simakov O."/>
            <person name="Marletaz F."/>
            <person name="Cho S.-J."/>
            <person name="Edsinger-Gonzales E."/>
            <person name="Havlak P."/>
            <person name="Kuo D.-H."/>
            <person name="Larsson T."/>
            <person name="Lv J."/>
            <person name="Arendt D."/>
            <person name="Savage R."/>
            <person name="Osoegawa K."/>
            <person name="de Jong P."/>
            <person name="Lindberg D.R."/>
            <person name="Seaver E.C."/>
            <person name="Weisblat D.A."/>
            <person name="Putnam N.H."/>
            <person name="Grigoriev I.V."/>
            <person name="Rokhsar D.S."/>
        </authorList>
    </citation>
    <scope>NUCLEOTIDE SEQUENCE</scope>
    <source>
        <strain evidence="3">I ESC-2004</strain>
    </source>
</reference>
<dbReference type="EnsemblMetazoa" id="CapteT171371">
    <property type="protein sequence ID" value="CapteP171371"/>
    <property type="gene ID" value="CapteG171371"/>
</dbReference>
<dbReference type="InterPro" id="IPR018616">
    <property type="entry name" value="GUCD1"/>
</dbReference>
<dbReference type="FunCoup" id="R7THJ0">
    <property type="interactions" value="92"/>
</dbReference>
<accession>R7THJ0</accession>
<evidence type="ECO:0000313" key="1">
    <source>
        <dbReference type="EMBL" id="ELT90580.1"/>
    </source>
</evidence>
<dbReference type="EMBL" id="KB310844">
    <property type="protein sequence ID" value="ELT90580.1"/>
    <property type="molecule type" value="Genomic_DNA"/>
</dbReference>
<dbReference type="Pfam" id="PF09778">
    <property type="entry name" value="Guanylate_cyc_2"/>
    <property type="match status" value="1"/>
</dbReference>
<dbReference type="OrthoDB" id="206796at2759"/>
<evidence type="ECO:0000313" key="2">
    <source>
        <dbReference type="EnsemblMetazoa" id="CapteP171371"/>
    </source>
</evidence>
<reference evidence="2" key="3">
    <citation type="submission" date="2015-06" db="UniProtKB">
        <authorList>
            <consortium name="EnsemblMetazoa"/>
        </authorList>
    </citation>
    <scope>IDENTIFICATION</scope>
</reference>
<reference evidence="1 3" key="2">
    <citation type="journal article" date="2013" name="Nature">
        <title>Insights into bilaterian evolution from three spiralian genomes.</title>
        <authorList>
            <person name="Simakov O."/>
            <person name="Marletaz F."/>
            <person name="Cho S.J."/>
            <person name="Edsinger-Gonzales E."/>
            <person name="Havlak P."/>
            <person name="Hellsten U."/>
            <person name="Kuo D.H."/>
            <person name="Larsson T."/>
            <person name="Lv J."/>
            <person name="Arendt D."/>
            <person name="Savage R."/>
            <person name="Osoegawa K."/>
            <person name="de Jong P."/>
            <person name="Grimwood J."/>
            <person name="Chapman J.A."/>
            <person name="Shapiro H."/>
            <person name="Aerts A."/>
            <person name="Otillar R.P."/>
            <person name="Terry A.Y."/>
            <person name="Boore J.L."/>
            <person name="Grigoriev I.V."/>
            <person name="Lindberg D.R."/>
            <person name="Seaver E.C."/>
            <person name="Weisblat D.A."/>
            <person name="Putnam N.H."/>
            <person name="Rokhsar D.S."/>
        </authorList>
    </citation>
    <scope>NUCLEOTIDE SEQUENCE</scope>
    <source>
        <strain evidence="1 3">I ESC-2004</strain>
    </source>
</reference>
<dbReference type="Gene3D" id="3.90.70.10">
    <property type="entry name" value="Cysteine proteinases"/>
    <property type="match status" value="1"/>
</dbReference>
<proteinExistence type="predicted"/>
<evidence type="ECO:0008006" key="4">
    <source>
        <dbReference type="Google" id="ProtNLM"/>
    </source>
</evidence>
<dbReference type="Proteomes" id="UP000014760">
    <property type="component" value="Unassembled WGS sequence"/>
</dbReference>
<name>R7THJ0_CAPTE</name>